<comment type="caution">
    <text evidence="3">The sequence shown here is derived from an EMBL/GenBank/DDBJ whole genome shotgun (WGS) entry which is preliminary data.</text>
</comment>
<dbReference type="InterPro" id="IPR009492">
    <property type="entry name" value="TniQ"/>
</dbReference>
<evidence type="ECO:0000313" key="3">
    <source>
        <dbReference type="EMBL" id="MFG6469275.1"/>
    </source>
</evidence>
<gene>
    <name evidence="3" type="ORF">ACG01O_21835</name>
</gene>
<reference evidence="3 4" key="1">
    <citation type="submission" date="2024-08" db="EMBL/GenBank/DDBJ databases">
        <authorList>
            <person name="Lu H."/>
        </authorList>
    </citation>
    <scope>NUCLEOTIDE SEQUENCE [LARGE SCALE GENOMIC DNA]</scope>
    <source>
        <strain evidence="3 4">BYS87W</strain>
    </source>
</reference>
<feature type="non-terminal residue" evidence="3">
    <location>
        <position position="467"/>
    </location>
</feature>
<proteinExistence type="predicted"/>
<dbReference type="RefSeq" id="WP_394387697.1">
    <property type="nucleotide sequence ID" value="NZ_JBIGIB010000008.1"/>
</dbReference>
<keyword evidence="4" id="KW-1185">Reference proteome</keyword>
<evidence type="ECO:0000259" key="2">
    <source>
        <dbReference type="Pfam" id="PF06527"/>
    </source>
</evidence>
<feature type="domain" description="TniQ" evidence="2">
    <location>
        <begin position="3"/>
        <end position="148"/>
    </location>
</feature>
<feature type="compositionally biased region" description="Pro residues" evidence="1">
    <location>
        <begin position="458"/>
        <end position="467"/>
    </location>
</feature>
<organism evidence="3 4">
    <name type="scientific">Pelomonas baiyunensis</name>
    <dbReference type="NCBI Taxonomy" id="3299026"/>
    <lineage>
        <taxon>Bacteria</taxon>
        <taxon>Pseudomonadati</taxon>
        <taxon>Pseudomonadota</taxon>
        <taxon>Betaproteobacteria</taxon>
        <taxon>Burkholderiales</taxon>
        <taxon>Sphaerotilaceae</taxon>
        <taxon>Roseateles</taxon>
    </lineage>
</organism>
<protein>
    <submittedName>
        <fullName evidence="3">TniQ family protein</fullName>
    </submittedName>
</protein>
<accession>A0ABW7H5V7</accession>
<name>A0ABW7H5V7_9BURK</name>
<evidence type="ECO:0000256" key="1">
    <source>
        <dbReference type="SAM" id="MobiDB-lite"/>
    </source>
</evidence>
<dbReference type="EMBL" id="JBIGIB010000008">
    <property type="protein sequence ID" value="MFG6469275.1"/>
    <property type="molecule type" value="Genomic_DNA"/>
</dbReference>
<dbReference type="Proteomes" id="UP001606303">
    <property type="component" value="Unassembled WGS sequence"/>
</dbReference>
<dbReference type="Pfam" id="PF06527">
    <property type="entry name" value="TniQ"/>
    <property type="match status" value="1"/>
</dbReference>
<evidence type="ECO:0000313" key="4">
    <source>
        <dbReference type="Proteomes" id="UP001606303"/>
    </source>
</evidence>
<feature type="region of interest" description="Disordered" evidence="1">
    <location>
        <begin position="415"/>
        <end position="467"/>
    </location>
</feature>
<sequence>MTIRPDVLPEEYAPGYRGRVMTFNGLTDPKLAMNALMEWSGNAGTSRREFSTVELLAKVAGVDVAHFVRAHTTLPLRRAVVATLPEVEHGCTSKRSLLWSIALRDTRPGAYLCTQCVEEDIDFHGMSYWRREHQLPGLYCCTKHGLPLGYADAPNAFLSPPSLFYSSHHAVDFSWVRKLERSGAVQRYLSIMADLLARSRPLDERDVSRAARARAMELGLHTGRRAVEHQLVSDLVKERFDDAWLASVVPGLVEKRIGEFWSPVDGALSGKRMGISSTVYAIVFASLFESADEAVNAMLEPSAPDSVKARVCTAPVEVSDQQLRDAYIDCRGCHASVARQLGLSSYAARKRLQEEGLPNLGGAASRLVRDAAAAVFIEGVSIDHASKAHSIDRADLERLLIQSAGPFRAALNGIRRSEQRRTMPPRPRPMAPPRQRRGAPPAPPPQRPPQKQNTPRPQMCPKPANPG</sequence>